<reference evidence="2" key="1">
    <citation type="submission" date="2020-09" db="EMBL/GenBank/DDBJ databases">
        <title>Bacillus faecalis sp. nov., a moderately halophilic bacterium isolated from cow faeces.</title>
        <authorList>
            <person name="Jiang L."/>
            <person name="Lee J."/>
        </authorList>
    </citation>
    <scope>NUCLEOTIDE SEQUENCE</scope>
    <source>
        <strain evidence="2">AGMB 02131</strain>
    </source>
</reference>
<sequence length="134" mass="15193">MSGFKVDFHELEAKMKEMERKIQKEFANKVLEPAGEIVAEGIKESIIKDDLVDTGKLRDSIGVHSQSGNGTRSKIKVGVRKGTDQEIFRYGMTHNYGSKRGQYPAHHFIDKGFHQTKAKAEKKVKEVIHKVLEL</sequence>
<dbReference type="NCBIfam" id="TIGR01725">
    <property type="entry name" value="phge_HK97_gp10"/>
    <property type="match status" value="1"/>
</dbReference>
<gene>
    <name evidence="2" type="ORF">IEO70_02175</name>
</gene>
<dbReference type="RefSeq" id="WP_190996722.1">
    <property type="nucleotide sequence ID" value="NZ_JACXSI010000003.1"/>
</dbReference>
<evidence type="ECO:0000313" key="3">
    <source>
        <dbReference type="Proteomes" id="UP000602076"/>
    </source>
</evidence>
<evidence type="ECO:0000256" key="1">
    <source>
        <dbReference type="SAM" id="Coils"/>
    </source>
</evidence>
<organism evidence="2 3">
    <name type="scientific">Peribacillus faecalis</name>
    <dbReference type="NCBI Taxonomy" id="2772559"/>
    <lineage>
        <taxon>Bacteria</taxon>
        <taxon>Bacillati</taxon>
        <taxon>Bacillota</taxon>
        <taxon>Bacilli</taxon>
        <taxon>Bacillales</taxon>
        <taxon>Bacillaceae</taxon>
        <taxon>Peribacillus</taxon>
    </lineage>
</organism>
<dbReference type="Proteomes" id="UP000602076">
    <property type="component" value="Unassembled WGS sequence"/>
</dbReference>
<dbReference type="EMBL" id="JACXSI010000003">
    <property type="protein sequence ID" value="MBD3107174.1"/>
    <property type="molecule type" value="Genomic_DNA"/>
</dbReference>
<dbReference type="Pfam" id="PF04883">
    <property type="entry name" value="HK97-gp10_like"/>
    <property type="match status" value="1"/>
</dbReference>
<accession>A0A927CXK8</accession>
<evidence type="ECO:0000313" key="2">
    <source>
        <dbReference type="EMBL" id="MBD3107174.1"/>
    </source>
</evidence>
<dbReference type="InterPro" id="IPR010064">
    <property type="entry name" value="HK97-gp10_tail"/>
</dbReference>
<dbReference type="AlphaFoldDB" id="A0A927CXK8"/>
<name>A0A927CXK8_9BACI</name>
<keyword evidence="3" id="KW-1185">Reference proteome</keyword>
<protein>
    <submittedName>
        <fullName evidence="2">HK97 gp10 family phage protein</fullName>
    </submittedName>
</protein>
<comment type="caution">
    <text evidence="2">The sequence shown here is derived from an EMBL/GenBank/DDBJ whole genome shotgun (WGS) entry which is preliminary data.</text>
</comment>
<feature type="coiled-coil region" evidence="1">
    <location>
        <begin position="1"/>
        <end position="28"/>
    </location>
</feature>
<keyword evidence="1" id="KW-0175">Coiled coil</keyword>
<proteinExistence type="predicted"/>